<name>A0A0G0YX99_9BACT</name>
<organism evidence="3 4">
    <name type="scientific">Candidatus Kuenenbacteria bacterium GW2011_GWA2_42_15</name>
    <dbReference type="NCBI Taxonomy" id="1618677"/>
    <lineage>
        <taxon>Bacteria</taxon>
        <taxon>Candidatus Kueneniibacteriota</taxon>
    </lineage>
</organism>
<dbReference type="InterPro" id="IPR005182">
    <property type="entry name" value="YdbS-like_PH"/>
</dbReference>
<reference evidence="3 4" key="1">
    <citation type="journal article" date="2015" name="Nature">
        <title>rRNA introns, odd ribosomes, and small enigmatic genomes across a large radiation of phyla.</title>
        <authorList>
            <person name="Brown C.T."/>
            <person name="Hug L.A."/>
            <person name="Thomas B.C."/>
            <person name="Sharon I."/>
            <person name="Castelle C.J."/>
            <person name="Singh A."/>
            <person name="Wilkins M.J."/>
            <person name="Williams K.H."/>
            <person name="Banfield J.F."/>
        </authorList>
    </citation>
    <scope>NUCLEOTIDE SEQUENCE [LARGE SCALE GENOMIC DNA]</scope>
</reference>
<sequence length="198" mass="23244">MFSLKYLPHKEADEKPIFVLHRHGFVLGVIIAGFLLIGILPLAAYLIIRAEPFQVFTGEAMAIFLRLLVFVFYLFWWMLFYYAFLDYYLDVWIVTNYRVIGVEQKGLFNRTVAEYKLFRIQDVVAEQKGFFATLVNYGEIHIQTAGEQQVIKFKQVPSPNHVARELIRLVEFNKKQFAELEKMEAGEMANEEKTQKNF</sequence>
<evidence type="ECO:0000313" key="3">
    <source>
        <dbReference type="EMBL" id="KKS41237.1"/>
    </source>
</evidence>
<dbReference type="EMBL" id="LCCW01000030">
    <property type="protein sequence ID" value="KKS41237.1"/>
    <property type="molecule type" value="Genomic_DNA"/>
</dbReference>
<dbReference type="AlphaFoldDB" id="A0A0G0YX99"/>
<dbReference type="PANTHER" id="PTHR37938:SF1">
    <property type="entry name" value="BLL0215 PROTEIN"/>
    <property type="match status" value="1"/>
</dbReference>
<dbReference type="Pfam" id="PF03703">
    <property type="entry name" value="bPH_2"/>
    <property type="match status" value="1"/>
</dbReference>
<proteinExistence type="predicted"/>
<dbReference type="Proteomes" id="UP000034516">
    <property type="component" value="Unassembled WGS sequence"/>
</dbReference>
<keyword evidence="1" id="KW-0812">Transmembrane</keyword>
<comment type="caution">
    <text evidence="3">The sequence shown here is derived from an EMBL/GenBank/DDBJ whole genome shotgun (WGS) entry which is preliminary data.</text>
</comment>
<evidence type="ECO:0000256" key="1">
    <source>
        <dbReference type="SAM" id="Phobius"/>
    </source>
</evidence>
<protein>
    <recommendedName>
        <fullName evidence="2">YdbS-like PH domain-containing protein</fullName>
    </recommendedName>
</protein>
<evidence type="ECO:0000313" key="4">
    <source>
        <dbReference type="Proteomes" id="UP000034516"/>
    </source>
</evidence>
<evidence type="ECO:0000259" key="2">
    <source>
        <dbReference type="Pfam" id="PF03703"/>
    </source>
</evidence>
<keyword evidence="1" id="KW-0472">Membrane</keyword>
<feature type="transmembrane region" description="Helical" evidence="1">
    <location>
        <begin position="60"/>
        <end position="84"/>
    </location>
</feature>
<accession>A0A0G0YX99</accession>
<dbReference type="PANTHER" id="PTHR37938">
    <property type="entry name" value="BLL0215 PROTEIN"/>
    <property type="match status" value="1"/>
</dbReference>
<feature type="domain" description="YdbS-like PH" evidence="2">
    <location>
        <begin position="104"/>
        <end position="165"/>
    </location>
</feature>
<keyword evidence="1" id="KW-1133">Transmembrane helix</keyword>
<gene>
    <name evidence="3" type="ORF">UV02_C0030G0005</name>
</gene>
<feature type="transmembrane region" description="Helical" evidence="1">
    <location>
        <begin position="25"/>
        <end position="48"/>
    </location>
</feature>